<dbReference type="GO" id="GO:0004672">
    <property type="term" value="F:protein kinase activity"/>
    <property type="evidence" value="ECO:0007669"/>
    <property type="project" value="InterPro"/>
</dbReference>
<name>S8CTK4_9LAMI</name>
<dbReference type="InterPro" id="IPR046959">
    <property type="entry name" value="PRK1-6/SRF4-like"/>
</dbReference>
<keyword evidence="3 10" id="KW-0812">Transmembrane</keyword>
<dbReference type="SUPFAM" id="SSF56112">
    <property type="entry name" value="Protein kinase-like (PK-like)"/>
    <property type="match status" value="1"/>
</dbReference>
<dbReference type="InterPro" id="IPR000719">
    <property type="entry name" value="Prot_kinase_dom"/>
</dbReference>
<dbReference type="Gene3D" id="1.10.510.10">
    <property type="entry name" value="Transferase(Phosphotransferase) domain 1"/>
    <property type="match status" value="1"/>
</dbReference>
<evidence type="ECO:0000256" key="9">
    <source>
        <dbReference type="ARBA" id="ARBA00023136"/>
    </source>
</evidence>
<dbReference type="SUPFAM" id="SSF52058">
    <property type="entry name" value="L domain-like"/>
    <property type="match status" value="1"/>
</dbReference>
<evidence type="ECO:0000256" key="7">
    <source>
        <dbReference type="ARBA" id="ARBA00022840"/>
    </source>
</evidence>
<feature type="transmembrane region" description="Helical" evidence="10">
    <location>
        <begin position="234"/>
        <end position="259"/>
    </location>
</feature>
<dbReference type="Gene3D" id="3.80.10.10">
    <property type="entry name" value="Ribonuclease Inhibitor"/>
    <property type="match status" value="2"/>
</dbReference>
<feature type="domain" description="Protein kinase" evidence="12">
    <location>
        <begin position="314"/>
        <end position="579"/>
    </location>
</feature>
<accession>S8CTK4</accession>
<evidence type="ECO:0000256" key="3">
    <source>
        <dbReference type="ARBA" id="ARBA00022692"/>
    </source>
</evidence>
<proteinExistence type="predicted"/>
<evidence type="ECO:0000313" key="13">
    <source>
        <dbReference type="EMBL" id="EPS70599.1"/>
    </source>
</evidence>
<evidence type="ECO:0000256" key="1">
    <source>
        <dbReference type="ARBA" id="ARBA00004370"/>
    </source>
</evidence>
<evidence type="ECO:0000256" key="5">
    <source>
        <dbReference type="ARBA" id="ARBA00022737"/>
    </source>
</evidence>
<evidence type="ECO:0000256" key="8">
    <source>
        <dbReference type="ARBA" id="ARBA00022989"/>
    </source>
</evidence>
<comment type="caution">
    <text evidence="13">The sequence shown here is derived from an EMBL/GenBank/DDBJ whole genome shotgun (WGS) entry which is preliminary data.</text>
</comment>
<gene>
    <name evidence="13" type="ORF">M569_04160</name>
</gene>
<dbReference type="Pfam" id="PF13855">
    <property type="entry name" value="LRR_8"/>
    <property type="match status" value="1"/>
</dbReference>
<dbReference type="Pfam" id="PF07714">
    <property type="entry name" value="PK_Tyr_Ser-Thr"/>
    <property type="match status" value="1"/>
</dbReference>
<dbReference type="InterPro" id="IPR001611">
    <property type="entry name" value="Leu-rich_rpt"/>
</dbReference>
<keyword evidence="14" id="KW-1185">Reference proteome</keyword>
<dbReference type="PANTHER" id="PTHR48007:SF4">
    <property type="entry name" value="LEUCINE-RICH REPEAT RECEPTOR-LIKE PROTEIN KINASE PXC1"/>
    <property type="match status" value="1"/>
</dbReference>
<keyword evidence="2" id="KW-0433">Leucine-rich repeat</keyword>
<dbReference type="Proteomes" id="UP000015453">
    <property type="component" value="Unassembled WGS sequence"/>
</dbReference>
<dbReference type="Gene3D" id="3.30.200.20">
    <property type="entry name" value="Phosphorylase Kinase, domain 1"/>
    <property type="match status" value="1"/>
</dbReference>
<evidence type="ECO:0000256" key="10">
    <source>
        <dbReference type="SAM" id="Phobius"/>
    </source>
</evidence>
<dbReference type="PROSITE" id="PS50011">
    <property type="entry name" value="PROTEIN_KINASE_DOM"/>
    <property type="match status" value="1"/>
</dbReference>
<dbReference type="Pfam" id="PF00560">
    <property type="entry name" value="LRR_1"/>
    <property type="match status" value="1"/>
</dbReference>
<evidence type="ECO:0000256" key="4">
    <source>
        <dbReference type="ARBA" id="ARBA00022729"/>
    </source>
</evidence>
<feature type="chain" id="PRO_5004549339" description="Protein kinase domain-containing protein" evidence="11">
    <location>
        <begin position="21"/>
        <end position="583"/>
    </location>
</feature>
<evidence type="ECO:0000256" key="11">
    <source>
        <dbReference type="SAM" id="SignalP"/>
    </source>
</evidence>
<dbReference type="OrthoDB" id="283575at2759"/>
<dbReference type="AlphaFoldDB" id="S8CTK4"/>
<protein>
    <recommendedName>
        <fullName evidence="12">Protein kinase domain-containing protein</fullName>
    </recommendedName>
</protein>
<keyword evidence="4 11" id="KW-0732">Signal</keyword>
<dbReference type="FunFam" id="3.80.10.10:FF:000234">
    <property type="entry name" value="Probable inactive receptor kinase RLK902"/>
    <property type="match status" value="1"/>
</dbReference>
<sequence>MNLLCRRFLFFLLLLPYLNSGDLADERAALIRLRSAVRGRTLLWNTTTLDPCFWKGVGCDKTINRVTALRLPGSGLSGELPPNTVGSLAALRVLSLRENSLSGRLPPDLASCTVLTGVYLQGNRFSGEIPDGFFTLNRLQRVDFSRNDFTGTIPPGFDSLTQLRTLFIENNRFAGPLTTDFHSLVRLRNFNVSFNALTGSIPSRLAAFPPQSFVGTSLCGRPLLPCSGADRDKLSGGAIAGIAAGSLVFILLILTALFFSWRKCRRREISPTNQTSPASISPVHKPPEEIITSNEIVFLGEDDEFAYSLEELMGCSAEVMGKGLVGSTYKAYTESGDQVIVKRLRNVCVSEEQFRRRVEEIGSIVHENLDVLKGYLYGTLEKLLLYQPNHNGSLSAHLHGTISTPLPWEARAKIAGGIARGIRYLHSISTKTVHGNIKSSNVFLTANLDPIVSEYGLVDLVAFFDDGGGYRAPEVLECGYISQEADVYSFGVVLLELITGKSPDKAVKEDGSELAHLVRLATRDQRDIEVIDPAINDSPENIEPFLSLAISCTAPEPHTRPSMADITRRLDEIKVSQHFGKYD</sequence>
<evidence type="ECO:0000256" key="6">
    <source>
        <dbReference type="ARBA" id="ARBA00022741"/>
    </source>
</evidence>
<evidence type="ECO:0000256" key="2">
    <source>
        <dbReference type="ARBA" id="ARBA00022614"/>
    </source>
</evidence>
<keyword evidence="9 10" id="KW-0472">Membrane</keyword>
<reference evidence="13 14" key="1">
    <citation type="journal article" date="2013" name="BMC Genomics">
        <title>The miniature genome of a carnivorous plant Genlisea aurea contains a low number of genes and short non-coding sequences.</title>
        <authorList>
            <person name="Leushkin E.V."/>
            <person name="Sutormin R.A."/>
            <person name="Nabieva E.R."/>
            <person name="Penin A.A."/>
            <person name="Kondrashov A.S."/>
            <person name="Logacheva M.D."/>
        </authorList>
    </citation>
    <scope>NUCLEOTIDE SEQUENCE [LARGE SCALE GENOMIC DNA]</scope>
</reference>
<dbReference type="InterPro" id="IPR032675">
    <property type="entry name" value="LRR_dom_sf"/>
</dbReference>
<dbReference type="GO" id="GO:0016020">
    <property type="term" value="C:membrane"/>
    <property type="evidence" value="ECO:0007669"/>
    <property type="project" value="UniProtKB-SubCell"/>
</dbReference>
<dbReference type="EMBL" id="AUSU01001623">
    <property type="protein sequence ID" value="EPS70599.1"/>
    <property type="molecule type" value="Genomic_DNA"/>
</dbReference>
<feature type="signal peptide" evidence="11">
    <location>
        <begin position="1"/>
        <end position="20"/>
    </location>
</feature>
<keyword evidence="7" id="KW-0067">ATP-binding</keyword>
<keyword evidence="6" id="KW-0547">Nucleotide-binding</keyword>
<dbReference type="Pfam" id="PF08263">
    <property type="entry name" value="LRRNT_2"/>
    <property type="match status" value="1"/>
</dbReference>
<keyword evidence="5" id="KW-0677">Repeat</keyword>
<organism evidence="13 14">
    <name type="scientific">Genlisea aurea</name>
    <dbReference type="NCBI Taxonomy" id="192259"/>
    <lineage>
        <taxon>Eukaryota</taxon>
        <taxon>Viridiplantae</taxon>
        <taxon>Streptophyta</taxon>
        <taxon>Embryophyta</taxon>
        <taxon>Tracheophyta</taxon>
        <taxon>Spermatophyta</taxon>
        <taxon>Magnoliopsida</taxon>
        <taxon>eudicotyledons</taxon>
        <taxon>Gunneridae</taxon>
        <taxon>Pentapetalae</taxon>
        <taxon>asterids</taxon>
        <taxon>lamiids</taxon>
        <taxon>Lamiales</taxon>
        <taxon>Lentibulariaceae</taxon>
        <taxon>Genlisea</taxon>
    </lineage>
</organism>
<dbReference type="PANTHER" id="PTHR48007">
    <property type="entry name" value="LEUCINE-RICH REPEAT RECEPTOR-LIKE PROTEIN KINASE PXC1"/>
    <property type="match status" value="1"/>
</dbReference>
<evidence type="ECO:0000313" key="14">
    <source>
        <dbReference type="Proteomes" id="UP000015453"/>
    </source>
</evidence>
<evidence type="ECO:0000259" key="12">
    <source>
        <dbReference type="PROSITE" id="PS50011"/>
    </source>
</evidence>
<dbReference type="InterPro" id="IPR013210">
    <property type="entry name" value="LRR_N_plant-typ"/>
</dbReference>
<dbReference type="GO" id="GO:0005524">
    <property type="term" value="F:ATP binding"/>
    <property type="evidence" value="ECO:0007669"/>
    <property type="project" value="UniProtKB-KW"/>
</dbReference>
<keyword evidence="8 10" id="KW-1133">Transmembrane helix</keyword>
<dbReference type="InterPro" id="IPR001245">
    <property type="entry name" value="Ser-Thr/Tyr_kinase_cat_dom"/>
</dbReference>
<comment type="subcellular location">
    <subcellularLocation>
        <location evidence="1">Membrane</location>
    </subcellularLocation>
</comment>
<dbReference type="InterPro" id="IPR011009">
    <property type="entry name" value="Kinase-like_dom_sf"/>
</dbReference>